<organism evidence="2 3">
    <name type="scientific">Romboutsia hominis</name>
    <dbReference type="NCBI Taxonomy" id="1507512"/>
    <lineage>
        <taxon>Bacteria</taxon>
        <taxon>Bacillati</taxon>
        <taxon>Bacillota</taxon>
        <taxon>Clostridia</taxon>
        <taxon>Peptostreptococcales</taxon>
        <taxon>Peptostreptococcaceae</taxon>
        <taxon>Romboutsia</taxon>
    </lineage>
</organism>
<keyword evidence="3" id="KW-1185">Reference proteome</keyword>
<keyword evidence="1" id="KW-0175">Coiled coil</keyword>
<dbReference type="EMBL" id="LN650648">
    <property type="protein sequence ID" value="CEI72948.1"/>
    <property type="molecule type" value="Genomic_DNA"/>
</dbReference>
<dbReference type="AlphaFoldDB" id="A0A2P2BRE9"/>
<sequence>MIITKKKHEGIVAKLERDLDAKEDKIITLESDAAADAIVISGLRNRCEELVNKNALAENRIGVLKKKSREFENIIIDKNKETIELRKRIKELENSLNEQVTKNEELNEDYIKIATANLKLIKKNELITELKRQFKEQIDIACKYSFVDRYNGITIEKHDLKKLAATDIVKCYTLLGLMD</sequence>
<reference evidence="2 3" key="1">
    <citation type="submission" date="2014-09" db="EMBL/GenBank/DDBJ databases">
        <authorList>
            <person name="Hornung B.V."/>
        </authorList>
    </citation>
    <scope>NUCLEOTIDE SEQUENCE [LARGE SCALE GENOMIC DNA]</scope>
    <source>
        <strain evidence="2 3">FRIFI</strain>
    </source>
</reference>
<gene>
    <name evidence="2" type="ORF">FRIFI_1413</name>
</gene>
<evidence type="ECO:0000256" key="1">
    <source>
        <dbReference type="SAM" id="Coils"/>
    </source>
</evidence>
<protein>
    <submittedName>
        <fullName evidence="2">Uncharacterized protein</fullName>
    </submittedName>
</protein>
<evidence type="ECO:0000313" key="3">
    <source>
        <dbReference type="Proteomes" id="UP000245695"/>
    </source>
</evidence>
<feature type="coiled-coil region" evidence="1">
    <location>
        <begin position="5"/>
        <end position="133"/>
    </location>
</feature>
<accession>A0A2P2BRE9</accession>
<evidence type="ECO:0000313" key="2">
    <source>
        <dbReference type="EMBL" id="CEI72948.1"/>
    </source>
</evidence>
<name>A0A2P2BRE9_9FIRM</name>
<dbReference type="KEGG" id="rhom:FRIFI_1413"/>
<proteinExistence type="predicted"/>
<dbReference type="Proteomes" id="UP000245695">
    <property type="component" value="Chromosome 1"/>
</dbReference>
<dbReference type="RefSeq" id="WP_166505442.1">
    <property type="nucleotide sequence ID" value="NZ_LN650648.1"/>
</dbReference>